<evidence type="ECO:0000256" key="7">
    <source>
        <dbReference type="ARBA" id="ARBA00023085"/>
    </source>
</evidence>
<evidence type="ECO:0000313" key="14">
    <source>
        <dbReference type="EMBL" id="EPS73183.1"/>
    </source>
</evidence>
<dbReference type="InterPro" id="IPR000070">
    <property type="entry name" value="Pectinesterase_cat"/>
</dbReference>
<proteinExistence type="inferred from homology"/>
<evidence type="ECO:0000256" key="12">
    <source>
        <dbReference type="RuleBase" id="RU000589"/>
    </source>
</evidence>
<comment type="subcellular location">
    <subcellularLocation>
        <location evidence="1">Secreted</location>
    </subcellularLocation>
</comment>
<feature type="non-terminal residue" evidence="14">
    <location>
        <position position="1"/>
    </location>
</feature>
<evidence type="ECO:0000256" key="4">
    <source>
        <dbReference type="ARBA" id="ARBA00013229"/>
    </source>
</evidence>
<dbReference type="PROSITE" id="PS00503">
    <property type="entry name" value="PECTINESTERASE_2"/>
    <property type="match status" value="1"/>
</dbReference>
<dbReference type="InterPro" id="IPR012334">
    <property type="entry name" value="Pectin_lyas_fold"/>
</dbReference>
<evidence type="ECO:0000256" key="6">
    <source>
        <dbReference type="ARBA" id="ARBA00022801"/>
    </source>
</evidence>
<keyword evidence="5" id="KW-0964">Secreted</keyword>
<evidence type="ECO:0000256" key="8">
    <source>
        <dbReference type="ARBA" id="ARBA00023180"/>
    </source>
</evidence>
<dbReference type="InterPro" id="IPR033131">
    <property type="entry name" value="Pectinesterase_Asp_AS"/>
</dbReference>
<feature type="active site" evidence="11">
    <location>
        <position position="173"/>
    </location>
</feature>
<dbReference type="GO" id="GO:0042545">
    <property type="term" value="P:cell wall modification"/>
    <property type="evidence" value="ECO:0007669"/>
    <property type="project" value="UniProtKB-UniRule"/>
</dbReference>
<name>S8EB87_9LAMI</name>
<evidence type="ECO:0000256" key="2">
    <source>
        <dbReference type="ARBA" id="ARBA00005184"/>
    </source>
</evidence>
<accession>S8EB87</accession>
<comment type="similarity">
    <text evidence="3">Belongs to the pectinesterase family.</text>
</comment>
<keyword evidence="6 12" id="KW-0378">Hydrolase</keyword>
<feature type="domain" description="Pectinesterase catalytic" evidence="13">
    <location>
        <begin position="21"/>
        <end position="310"/>
    </location>
</feature>
<dbReference type="InterPro" id="IPR011050">
    <property type="entry name" value="Pectin_lyase_fold/virulence"/>
</dbReference>
<dbReference type="UniPathway" id="UPA00545">
    <property type="reaction ID" value="UER00823"/>
</dbReference>
<gene>
    <name evidence="14" type="ORF">M569_01573</name>
</gene>
<dbReference type="AlphaFoldDB" id="S8EB87"/>
<keyword evidence="8" id="KW-0325">Glycoprotein</keyword>
<dbReference type="EC" id="3.1.1.11" evidence="4 12"/>
<evidence type="ECO:0000259" key="13">
    <source>
        <dbReference type="Pfam" id="PF01095"/>
    </source>
</evidence>
<dbReference type="PANTHER" id="PTHR31321">
    <property type="entry name" value="ACYL-COA THIOESTER HYDROLASE YBHC-RELATED"/>
    <property type="match status" value="1"/>
</dbReference>
<dbReference type="GO" id="GO:0045490">
    <property type="term" value="P:pectin catabolic process"/>
    <property type="evidence" value="ECO:0007669"/>
    <property type="project" value="UniProtKB-UniRule"/>
</dbReference>
<dbReference type="PANTHER" id="PTHR31321:SF73">
    <property type="entry name" value="PECTINESTERASE 14-RELATED"/>
    <property type="match status" value="1"/>
</dbReference>
<dbReference type="Proteomes" id="UP000015453">
    <property type="component" value="Unassembled WGS sequence"/>
</dbReference>
<dbReference type="FunFam" id="2.160.20.10:FF:000013">
    <property type="entry name" value="Pectinesterase"/>
    <property type="match status" value="1"/>
</dbReference>
<evidence type="ECO:0000256" key="11">
    <source>
        <dbReference type="PROSITE-ProRule" id="PRU10040"/>
    </source>
</evidence>
<keyword evidence="7 12" id="KW-0063">Aspartyl esterase</keyword>
<evidence type="ECO:0000256" key="3">
    <source>
        <dbReference type="ARBA" id="ARBA00008891"/>
    </source>
</evidence>
<comment type="pathway">
    <text evidence="2 12">Glycan metabolism; pectin degradation; 2-dehydro-3-deoxy-D-gluconate from pectin: step 1/5.</text>
</comment>
<feature type="non-terminal residue" evidence="14">
    <location>
        <position position="315"/>
    </location>
</feature>
<dbReference type="GO" id="GO:0005576">
    <property type="term" value="C:extracellular region"/>
    <property type="evidence" value="ECO:0007669"/>
    <property type="project" value="UniProtKB-SubCell"/>
</dbReference>
<evidence type="ECO:0000313" key="15">
    <source>
        <dbReference type="Proteomes" id="UP000015453"/>
    </source>
</evidence>
<dbReference type="OrthoDB" id="2019149at2759"/>
<reference evidence="14 15" key="1">
    <citation type="journal article" date="2013" name="BMC Genomics">
        <title>The miniature genome of a carnivorous plant Genlisea aurea contains a low number of genes and short non-coding sequences.</title>
        <authorList>
            <person name="Leushkin E.V."/>
            <person name="Sutormin R.A."/>
            <person name="Nabieva E.R."/>
            <person name="Penin A.A."/>
            <person name="Kondrashov A.S."/>
            <person name="Logacheva M.D."/>
        </authorList>
    </citation>
    <scope>NUCLEOTIDE SEQUENCE [LARGE SCALE GENOMIC DNA]</scope>
</reference>
<dbReference type="EMBL" id="AUSU01000529">
    <property type="protein sequence ID" value="EPS73183.1"/>
    <property type="molecule type" value="Genomic_DNA"/>
</dbReference>
<dbReference type="SUPFAM" id="SSF51126">
    <property type="entry name" value="Pectin lyase-like"/>
    <property type="match status" value="1"/>
</dbReference>
<evidence type="ECO:0000256" key="5">
    <source>
        <dbReference type="ARBA" id="ARBA00022525"/>
    </source>
</evidence>
<evidence type="ECO:0000256" key="9">
    <source>
        <dbReference type="ARBA" id="ARBA00047928"/>
    </source>
</evidence>
<dbReference type="GO" id="GO:0030599">
    <property type="term" value="F:pectinesterase activity"/>
    <property type="evidence" value="ECO:0007669"/>
    <property type="project" value="UniProtKB-UniRule"/>
</dbReference>
<comment type="catalytic activity">
    <reaction evidence="9 12">
        <text>[(1-&gt;4)-alpha-D-galacturonosyl methyl ester](n) + n H2O = [(1-&gt;4)-alpha-D-galacturonosyl](n) + n methanol + n H(+)</text>
        <dbReference type="Rhea" id="RHEA:22380"/>
        <dbReference type="Rhea" id="RHEA-COMP:14570"/>
        <dbReference type="Rhea" id="RHEA-COMP:14573"/>
        <dbReference type="ChEBI" id="CHEBI:15377"/>
        <dbReference type="ChEBI" id="CHEBI:15378"/>
        <dbReference type="ChEBI" id="CHEBI:17790"/>
        <dbReference type="ChEBI" id="CHEBI:140522"/>
        <dbReference type="ChEBI" id="CHEBI:140523"/>
        <dbReference type="EC" id="3.1.1.11"/>
    </reaction>
</comment>
<comment type="caution">
    <text evidence="14">The sequence shown here is derived from an EMBL/GenBank/DDBJ whole genome shotgun (WGS) entry which is preliminary data.</text>
</comment>
<sequence length="315" mass="33757">CDGGLRKSSLVGVYNVNVVLTVDANGCGDFTTVQRAVDAVAEFSDSWTLIVVGSGIYREKVAVSSRKSMVILEGQGFLNTAVVWNDTAKSAGTTASSPTFSAFASKFIAYNISFMNTAPAPNPGDEDAQGVALRVSGDQSAFYGCGFYGSQDTLNDDQGRHYYNQCYIQGSIDFIFGNARSLFLDCTLNSTAKHSSKMVTGSIAAHGRRSPEEKTGFSFVNCGILGSGKIWLGRAWGRCATVVFAGCHMSDVITTGGWNDWDDSTRDQTVSFGEYMCDGPGSNSSERVPYSKQLTAAEVAPYLDVSFVDGEDWLV</sequence>
<evidence type="ECO:0000256" key="10">
    <source>
        <dbReference type="ARBA" id="ARBA00057335"/>
    </source>
</evidence>
<comment type="function">
    <text evidence="10">Acts in the modification of cell walls via demethylesterification of cell wall pectin.</text>
</comment>
<keyword evidence="15" id="KW-1185">Reference proteome</keyword>
<dbReference type="Pfam" id="PF01095">
    <property type="entry name" value="Pectinesterase"/>
    <property type="match status" value="1"/>
</dbReference>
<evidence type="ECO:0000256" key="1">
    <source>
        <dbReference type="ARBA" id="ARBA00004613"/>
    </source>
</evidence>
<protein>
    <recommendedName>
        <fullName evidence="4 12">Pectinesterase</fullName>
        <ecNumber evidence="4 12">3.1.1.11</ecNumber>
    </recommendedName>
</protein>
<organism evidence="14 15">
    <name type="scientific">Genlisea aurea</name>
    <dbReference type="NCBI Taxonomy" id="192259"/>
    <lineage>
        <taxon>Eukaryota</taxon>
        <taxon>Viridiplantae</taxon>
        <taxon>Streptophyta</taxon>
        <taxon>Embryophyta</taxon>
        <taxon>Tracheophyta</taxon>
        <taxon>Spermatophyta</taxon>
        <taxon>Magnoliopsida</taxon>
        <taxon>eudicotyledons</taxon>
        <taxon>Gunneridae</taxon>
        <taxon>Pentapetalae</taxon>
        <taxon>asterids</taxon>
        <taxon>lamiids</taxon>
        <taxon>Lamiales</taxon>
        <taxon>Lentibulariaceae</taxon>
        <taxon>Genlisea</taxon>
    </lineage>
</organism>
<dbReference type="Gene3D" id="2.160.20.10">
    <property type="entry name" value="Single-stranded right-handed beta-helix, Pectin lyase-like"/>
    <property type="match status" value="1"/>
</dbReference>